<comment type="caution">
    <text evidence="1">The sequence shown here is derived from an EMBL/GenBank/DDBJ whole genome shotgun (WGS) entry which is preliminary data.</text>
</comment>
<reference evidence="1 2" key="1">
    <citation type="submission" date="2014-02" db="EMBL/GenBank/DDBJ databases">
        <title>The small core and large imbalanced accessory genome model reveals a collaborative survival strategy of Sorangium cellulosum strains in nature.</title>
        <authorList>
            <person name="Han K."/>
            <person name="Peng R."/>
            <person name="Blom J."/>
            <person name="Li Y.-Z."/>
        </authorList>
    </citation>
    <scope>NUCLEOTIDE SEQUENCE [LARGE SCALE GENOMIC DNA]</scope>
    <source>
        <strain evidence="1 2">So0157-25</strain>
    </source>
</reference>
<dbReference type="AlphaFoldDB" id="A0A150P7Z5"/>
<gene>
    <name evidence="1" type="ORF">BE08_37600</name>
</gene>
<dbReference type="EMBL" id="JELY01002775">
    <property type="protein sequence ID" value="KYF51608.1"/>
    <property type="molecule type" value="Genomic_DNA"/>
</dbReference>
<dbReference type="Proteomes" id="UP000075420">
    <property type="component" value="Unassembled WGS sequence"/>
</dbReference>
<evidence type="ECO:0000313" key="1">
    <source>
        <dbReference type="EMBL" id="KYF51608.1"/>
    </source>
</evidence>
<proteinExistence type="predicted"/>
<name>A0A150P7Z5_SORCE</name>
<sequence length="64" mass="6939">MVPSTRRAALKARRIFSITIATRPSCRSSARCVTRRPAATWTLPTPRTRCAAARSEAAQSAPTP</sequence>
<protein>
    <submittedName>
        <fullName evidence="1">Uncharacterized protein</fullName>
    </submittedName>
</protein>
<organism evidence="1 2">
    <name type="scientific">Sorangium cellulosum</name>
    <name type="common">Polyangium cellulosum</name>
    <dbReference type="NCBI Taxonomy" id="56"/>
    <lineage>
        <taxon>Bacteria</taxon>
        <taxon>Pseudomonadati</taxon>
        <taxon>Myxococcota</taxon>
        <taxon>Polyangia</taxon>
        <taxon>Polyangiales</taxon>
        <taxon>Polyangiaceae</taxon>
        <taxon>Sorangium</taxon>
    </lineage>
</organism>
<evidence type="ECO:0000313" key="2">
    <source>
        <dbReference type="Proteomes" id="UP000075420"/>
    </source>
</evidence>
<accession>A0A150P7Z5</accession>